<comment type="caution">
    <text evidence="1">The sequence shown here is derived from an EMBL/GenBank/DDBJ whole genome shotgun (WGS) entry which is preliminary data.</text>
</comment>
<proteinExistence type="predicted"/>
<evidence type="ECO:0000313" key="2">
    <source>
        <dbReference type="Proteomes" id="UP000238375"/>
    </source>
</evidence>
<accession>A0A2T0TP04</accession>
<keyword evidence="2" id="KW-1185">Reference proteome</keyword>
<evidence type="ECO:0000313" key="1">
    <source>
        <dbReference type="EMBL" id="PRY47359.1"/>
    </source>
</evidence>
<name>A0A2T0TP04_9BACT</name>
<sequence>MAIISKKKKPFPISDGLRTYLRDYDRETPTSISYADLKRADTSFAVLDRNGRDTLWETMLYPPSELNDIHLALRTIYAYLKSDGDLNVTSHLRIDRVDLCTYGNTMPFRVRIVNQVNDNFDYFYVKNADASRIYGLELEDILSPNQVSYLTSGETLVEEHIVGIPGDVFLENRLTDPDLNPIRLCKEFVKFNERCFLRLLGDMHSANFVVDVTPDFEEMYYRIRAIDFDQQCYEGKKSVYMPQYFRQNNALIELGVRYMTPESVRQYQVEERAQIASRIRIEHARLTNLLTLMRRETLSSPDRIAQLRHELNRHYRSDRFSPCQTMGELLEESLSWLVSAH</sequence>
<dbReference type="Proteomes" id="UP000238375">
    <property type="component" value="Unassembled WGS sequence"/>
</dbReference>
<organism evidence="1 2">
    <name type="scientific">Spirosoma oryzae</name>
    <dbReference type="NCBI Taxonomy" id="1469603"/>
    <lineage>
        <taxon>Bacteria</taxon>
        <taxon>Pseudomonadati</taxon>
        <taxon>Bacteroidota</taxon>
        <taxon>Cytophagia</taxon>
        <taxon>Cytophagales</taxon>
        <taxon>Cytophagaceae</taxon>
        <taxon>Spirosoma</taxon>
    </lineage>
</organism>
<dbReference type="RefSeq" id="WP_106136088.1">
    <property type="nucleotide sequence ID" value="NZ_PVTE01000001.1"/>
</dbReference>
<gene>
    <name evidence="1" type="ORF">CLV58_101427</name>
</gene>
<protein>
    <submittedName>
        <fullName evidence="1">Uncharacterized protein</fullName>
    </submittedName>
</protein>
<dbReference type="EMBL" id="PVTE01000001">
    <property type="protein sequence ID" value="PRY47359.1"/>
    <property type="molecule type" value="Genomic_DNA"/>
</dbReference>
<reference evidence="1 2" key="1">
    <citation type="submission" date="2018-03" db="EMBL/GenBank/DDBJ databases">
        <title>Genomic Encyclopedia of Archaeal and Bacterial Type Strains, Phase II (KMG-II): from individual species to whole genera.</title>
        <authorList>
            <person name="Goeker M."/>
        </authorList>
    </citation>
    <scope>NUCLEOTIDE SEQUENCE [LARGE SCALE GENOMIC DNA]</scope>
    <source>
        <strain evidence="1 2">DSM 28354</strain>
    </source>
</reference>
<dbReference type="AlphaFoldDB" id="A0A2T0TP04"/>
<dbReference type="OrthoDB" id="1222242at2"/>